<evidence type="ECO:0000313" key="6">
    <source>
        <dbReference type="Proteomes" id="UP000478417"/>
    </source>
</evidence>
<dbReference type="Proteomes" id="UP000478417">
    <property type="component" value="Unassembled WGS sequence"/>
</dbReference>
<dbReference type="RefSeq" id="WP_163962451.1">
    <property type="nucleotide sequence ID" value="NZ_JAAGNX010000001.1"/>
</dbReference>
<dbReference type="SUPFAM" id="SSF53822">
    <property type="entry name" value="Periplasmic binding protein-like I"/>
    <property type="match status" value="1"/>
</dbReference>
<reference evidence="5 6" key="1">
    <citation type="submission" date="2020-02" db="EMBL/GenBank/DDBJ databases">
        <title>Albibacoteraceae fam. nov., the first described family within the subdivision 4 Verrucomicrobia.</title>
        <authorList>
            <person name="Xi F."/>
        </authorList>
    </citation>
    <scope>NUCLEOTIDE SEQUENCE [LARGE SCALE GENOMIC DNA]</scope>
    <source>
        <strain evidence="5 6">CK1056</strain>
    </source>
</reference>
<keyword evidence="2" id="KW-0238">DNA-binding</keyword>
<dbReference type="EMBL" id="JAAGNX010000001">
    <property type="protein sequence ID" value="NDV61476.1"/>
    <property type="molecule type" value="Genomic_DNA"/>
</dbReference>
<dbReference type="PANTHER" id="PTHR30146:SF109">
    <property type="entry name" value="HTH-TYPE TRANSCRIPTIONAL REGULATOR GALS"/>
    <property type="match status" value="1"/>
</dbReference>
<keyword evidence="1" id="KW-0805">Transcription regulation</keyword>
<name>A0A6B2LZI5_9BACT</name>
<dbReference type="SMART" id="SM00354">
    <property type="entry name" value="HTH_LACI"/>
    <property type="match status" value="1"/>
</dbReference>
<dbReference type="CDD" id="cd01392">
    <property type="entry name" value="HTH_LacI"/>
    <property type="match status" value="1"/>
</dbReference>
<dbReference type="GO" id="GO:0003700">
    <property type="term" value="F:DNA-binding transcription factor activity"/>
    <property type="evidence" value="ECO:0007669"/>
    <property type="project" value="TreeGrafter"/>
</dbReference>
<keyword evidence="6" id="KW-1185">Reference proteome</keyword>
<keyword evidence="3" id="KW-0804">Transcription</keyword>
<gene>
    <name evidence="5" type="ORF">G0Q06_03330</name>
</gene>
<evidence type="ECO:0000256" key="1">
    <source>
        <dbReference type="ARBA" id="ARBA00023015"/>
    </source>
</evidence>
<dbReference type="InterPro" id="IPR028082">
    <property type="entry name" value="Peripla_BP_I"/>
</dbReference>
<evidence type="ECO:0000256" key="2">
    <source>
        <dbReference type="ARBA" id="ARBA00023125"/>
    </source>
</evidence>
<proteinExistence type="predicted"/>
<dbReference type="SUPFAM" id="SSF47413">
    <property type="entry name" value="lambda repressor-like DNA-binding domains"/>
    <property type="match status" value="1"/>
</dbReference>
<dbReference type="PRINTS" id="PR00036">
    <property type="entry name" value="HTHLACI"/>
</dbReference>
<evidence type="ECO:0000256" key="3">
    <source>
        <dbReference type="ARBA" id="ARBA00023163"/>
    </source>
</evidence>
<accession>A0A6B2LZI5</accession>
<dbReference type="GO" id="GO:0000976">
    <property type="term" value="F:transcription cis-regulatory region binding"/>
    <property type="evidence" value="ECO:0007669"/>
    <property type="project" value="TreeGrafter"/>
</dbReference>
<dbReference type="InterPro" id="IPR010982">
    <property type="entry name" value="Lambda_DNA-bd_dom_sf"/>
</dbReference>
<feature type="domain" description="HTH lacI-type" evidence="4">
    <location>
        <begin position="17"/>
        <end position="71"/>
    </location>
</feature>
<evidence type="ECO:0000259" key="4">
    <source>
        <dbReference type="PROSITE" id="PS50932"/>
    </source>
</evidence>
<dbReference type="InterPro" id="IPR000843">
    <property type="entry name" value="HTH_LacI"/>
</dbReference>
<dbReference type="AlphaFoldDB" id="A0A6B2LZI5"/>
<dbReference type="Pfam" id="PF00356">
    <property type="entry name" value="LacI"/>
    <property type="match status" value="1"/>
</dbReference>
<dbReference type="PROSITE" id="PS50932">
    <property type="entry name" value="HTH_LACI_2"/>
    <property type="match status" value="1"/>
</dbReference>
<dbReference type="Gene3D" id="1.10.260.40">
    <property type="entry name" value="lambda repressor-like DNA-binding domains"/>
    <property type="match status" value="1"/>
</dbReference>
<dbReference type="Gene3D" id="3.40.50.2300">
    <property type="match status" value="2"/>
</dbReference>
<dbReference type="Pfam" id="PF13377">
    <property type="entry name" value="Peripla_BP_3"/>
    <property type="match status" value="1"/>
</dbReference>
<comment type="caution">
    <text evidence="5">The sequence shown here is derived from an EMBL/GenBank/DDBJ whole genome shotgun (WGS) entry which is preliminary data.</text>
</comment>
<dbReference type="PROSITE" id="PS00356">
    <property type="entry name" value="HTH_LACI_1"/>
    <property type="match status" value="1"/>
</dbReference>
<sequence>MCADNPQKTRSSKKSRPTIYDLAEMAGVSTGTVSRALNNRPMVSAETRERILDMAHRIGLKPQAAVRIHQIAIISEPTYRDHVVGYAAAMTANISLALAKKGVGIIVPSDPRTLLSGSFFDGIIAVTWGPELKDFLKEMESRVPVVYLDNFAADSRQYVVSSDHYASGFQAAKLFLERGRKRLAIATHKADPMQERLRGFRDGINQFGGTADERLLALAPAGESLYSIVSRLVRQKADAVFVPGVSMEVIEALHVIKNVMRLRIPEDLAVIGGENEKISKFLTPPLTAIDEPIKKMAEAATDMVLALSEGQKVPTRQVLFPVELIERESV</sequence>
<organism evidence="5 6">
    <name type="scientific">Oceanipulchritudo coccoides</name>
    <dbReference type="NCBI Taxonomy" id="2706888"/>
    <lineage>
        <taxon>Bacteria</taxon>
        <taxon>Pseudomonadati</taxon>
        <taxon>Verrucomicrobiota</taxon>
        <taxon>Opitutia</taxon>
        <taxon>Puniceicoccales</taxon>
        <taxon>Oceanipulchritudinaceae</taxon>
        <taxon>Oceanipulchritudo</taxon>
    </lineage>
</organism>
<dbReference type="InterPro" id="IPR046335">
    <property type="entry name" value="LacI/GalR-like_sensor"/>
</dbReference>
<protein>
    <submittedName>
        <fullName evidence="5">LacI family transcriptional regulator</fullName>
    </submittedName>
</protein>
<dbReference type="PANTHER" id="PTHR30146">
    <property type="entry name" value="LACI-RELATED TRANSCRIPTIONAL REPRESSOR"/>
    <property type="match status" value="1"/>
</dbReference>
<evidence type="ECO:0000313" key="5">
    <source>
        <dbReference type="EMBL" id="NDV61476.1"/>
    </source>
</evidence>